<sequence>MRGVSKIGKQPRSKQGIRAKVTAKKQGSIGVGGTGDDWEDILSETCGSPAKTLVRWVRLTIGGSGSRLDSR</sequence>
<dbReference type="EMBL" id="JAWHQM010000032">
    <property type="protein sequence ID" value="KAK5633469.1"/>
    <property type="molecule type" value="Genomic_DNA"/>
</dbReference>
<reference evidence="2 3" key="1">
    <citation type="submission" date="2023-10" db="EMBL/GenBank/DDBJ databases">
        <title>Draft genome sequence of Xylaria bambusicola isolate GMP-LS, the root and basal stem rot pathogen of sugarcane in Indonesia.</title>
        <authorList>
            <person name="Selvaraj P."/>
            <person name="Muralishankar V."/>
            <person name="Muruganantham S."/>
            <person name="Sp S."/>
            <person name="Haryani S."/>
            <person name="Lau K.J.X."/>
            <person name="Naqvi N.I."/>
        </authorList>
    </citation>
    <scope>NUCLEOTIDE SEQUENCE [LARGE SCALE GENOMIC DNA]</scope>
    <source>
        <strain evidence="2">GMP-LS</strain>
    </source>
</reference>
<protein>
    <submittedName>
        <fullName evidence="2">Uncharacterized protein</fullName>
    </submittedName>
</protein>
<gene>
    <name evidence="2" type="ORF">RRF57_009183</name>
</gene>
<feature type="compositionally biased region" description="Basic residues" evidence="1">
    <location>
        <begin position="9"/>
        <end position="23"/>
    </location>
</feature>
<dbReference type="Proteomes" id="UP001305414">
    <property type="component" value="Unassembled WGS sequence"/>
</dbReference>
<organism evidence="2 3">
    <name type="scientific">Xylaria bambusicola</name>
    <dbReference type="NCBI Taxonomy" id="326684"/>
    <lineage>
        <taxon>Eukaryota</taxon>
        <taxon>Fungi</taxon>
        <taxon>Dikarya</taxon>
        <taxon>Ascomycota</taxon>
        <taxon>Pezizomycotina</taxon>
        <taxon>Sordariomycetes</taxon>
        <taxon>Xylariomycetidae</taxon>
        <taxon>Xylariales</taxon>
        <taxon>Xylariaceae</taxon>
        <taxon>Xylaria</taxon>
    </lineage>
</organism>
<evidence type="ECO:0000313" key="3">
    <source>
        <dbReference type="Proteomes" id="UP001305414"/>
    </source>
</evidence>
<accession>A0AAN7V2D7</accession>
<proteinExistence type="predicted"/>
<feature type="region of interest" description="Disordered" evidence="1">
    <location>
        <begin position="1"/>
        <end position="30"/>
    </location>
</feature>
<comment type="caution">
    <text evidence="2">The sequence shown here is derived from an EMBL/GenBank/DDBJ whole genome shotgun (WGS) entry which is preliminary data.</text>
</comment>
<dbReference type="AlphaFoldDB" id="A0AAN7V2D7"/>
<keyword evidence="3" id="KW-1185">Reference proteome</keyword>
<evidence type="ECO:0000313" key="2">
    <source>
        <dbReference type="EMBL" id="KAK5633469.1"/>
    </source>
</evidence>
<name>A0AAN7V2D7_9PEZI</name>
<evidence type="ECO:0000256" key="1">
    <source>
        <dbReference type="SAM" id="MobiDB-lite"/>
    </source>
</evidence>